<organism evidence="2 3">
    <name type="scientific">Malassezia psittaci</name>
    <dbReference type="NCBI Taxonomy" id="1821823"/>
    <lineage>
        <taxon>Eukaryota</taxon>
        <taxon>Fungi</taxon>
        <taxon>Dikarya</taxon>
        <taxon>Basidiomycota</taxon>
        <taxon>Ustilaginomycotina</taxon>
        <taxon>Malasseziomycetes</taxon>
        <taxon>Malasseziales</taxon>
        <taxon>Malasseziaceae</taxon>
        <taxon>Malassezia</taxon>
    </lineage>
</organism>
<proteinExistence type="predicted"/>
<accession>A0AAF0JEY7</accession>
<feature type="compositionally biased region" description="Polar residues" evidence="1">
    <location>
        <begin position="90"/>
        <end position="105"/>
    </location>
</feature>
<gene>
    <name evidence="2" type="ORF">MPSI1_002720</name>
</gene>
<reference evidence="2" key="1">
    <citation type="submission" date="2023-02" db="EMBL/GenBank/DDBJ databases">
        <title>Mating type loci evolution in Malassezia.</title>
        <authorList>
            <person name="Coelho M.A."/>
        </authorList>
    </citation>
    <scope>NUCLEOTIDE SEQUENCE</scope>
    <source>
        <strain evidence="2">CBS 14136</strain>
    </source>
</reference>
<sequence length="117" mass="12433">MSKAKGGSSDARMLDADAPVLIESYQNETDTNSRDQIPTYTYATDQSAGQGTVPARSWDEAARAKATPIKPRDDHTKGHVYIDVNEDNTHASSSNASSFTPAPVNASITGYTTALAL</sequence>
<name>A0AAF0JEY7_9BASI</name>
<keyword evidence="3" id="KW-1185">Reference proteome</keyword>
<evidence type="ECO:0000313" key="2">
    <source>
        <dbReference type="EMBL" id="WFD44055.1"/>
    </source>
</evidence>
<evidence type="ECO:0000313" key="3">
    <source>
        <dbReference type="Proteomes" id="UP001214628"/>
    </source>
</evidence>
<dbReference type="AlphaFoldDB" id="A0AAF0JEY7"/>
<dbReference type="Proteomes" id="UP001214628">
    <property type="component" value="Chromosome 3"/>
</dbReference>
<protein>
    <submittedName>
        <fullName evidence="2">Uncharacterized protein</fullName>
    </submittedName>
</protein>
<feature type="region of interest" description="Disordered" evidence="1">
    <location>
        <begin position="42"/>
        <end position="105"/>
    </location>
</feature>
<evidence type="ECO:0000256" key="1">
    <source>
        <dbReference type="SAM" id="MobiDB-lite"/>
    </source>
</evidence>
<dbReference type="EMBL" id="CP118377">
    <property type="protein sequence ID" value="WFD44055.1"/>
    <property type="molecule type" value="Genomic_DNA"/>
</dbReference>